<name>A0A2P1AGD5_PYTBI</name>
<dbReference type="OrthoDB" id="9930485at2759"/>
<dbReference type="KEGG" id="pbi:103052957"/>
<organism evidence="15">
    <name type="scientific">Python bivittatus</name>
    <name type="common">Burmese python</name>
    <name type="synonym">Python molurus bivittatus</name>
    <dbReference type="NCBI Taxonomy" id="176946"/>
    <lineage>
        <taxon>Eukaryota</taxon>
        <taxon>Metazoa</taxon>
        <taxon>Chordata</taxon>
        <taxon>Craniata</taxon>
        <taxon>Vertebrata</taxon>
        <taxon>Euteleostomi</taxon>
        <taxon>Lepidosauria</taxon>
        <taxon>Squamata</taxon>
        <taxon>Bifurcata</taxon>
        <taxon>Unidentata</taxon>
        <taxon>Episquamata</taxon>
        <taxon>Toxicofera</taxon>
        <taxon>Serpentes</taxon>
        <taxon>Henophidia</taxon>
        <taxon>Pythonidae</taxon>
        <taxon>Python</taxon>
    </lineage>
</organism>
<keyword evidence="6" id="KW-1052">Target cell membrane</keyword>
<dbReference type="GO" id="GO:0042742">
    <property type="term" value="P:defense response to bacterium"/>
    <property type="evidence" value="ECO:0007669"/>
    <property type="project" value="UniProtKB-KW"/>
</dbReference>
<keyword evidence="11" id="KW-1015">Disulfide bond</keyword>
<keyword evidence="9" id="KW-0044">Antibiotic</keyword>
<evidence type="ECO:0000256" key="4">
    <source>
        <dbReference type="ARBA" id="ARBA00022525"/>
    </source>
</evidence>
<evidence type="ECO:0000256" key="5">
    <source>
        <dbReference type="ARBA" id="ARBA00022529"/>
    </source>
</evidence>
<dbReference type="GO" id="GO:0005615">
    <property type="term" value="C:extracellular space"/>
    <property type="evidence" value="ECO:0007669"/>
    <property type="project" value="TreeGrafter"/>
</dbReference>
<keyword evidence="12" id="KW-1053">Target membrane</keyword>
<keyword evidence="4" id="KW-0964">Secreted</keyword>
<dbReference type="EMBL" id="KY888880">
    <property type="protein sequence ID" value="AVP26828.1"/>
    <property type="molecule type" value="mRNA"/>
</dbReference>
<evidence type="ECO:0000256" key="12">
    <source>
        <dbReference type="ARBA" id="ARBA00023298"/>
    </source>
</evidence>
<dbReference type="InterPro" id="IPR001894">
    <property type="entry name" value="Cathelicidin-like"/>
</dbReference>
<evidence type="ECO:0000313" key="17">
    <source>
        <dbReference type="Proteomes" id="UP000695026"/>
    </source>
</evidence>
<evidence type="ECO:0000313" key="16">
    <source>
        <dbReference type="EMBL" id="AVP26828.1"/>
    </source>
</evidence>
<evidence type="ECO:0000313" key="18">
    <source>
        <dbReference type="RefSeq" id="XP_007443270.1"/>
    </source>
</evidence>
<evidence type="ECO:0000256" key="2">
    <source>
        <dbReference type="ARBA" id="ARBA00004613"/>
    </source>
</evidence>
<dbReference type="AlphaFoldDB" id="A0A2P1AGD5"/>
<keyword evidence="10" id="KW-0472">Membrane</keyword>
<dbReference type="PANTHER" id="PTHR10206:SF0">
    <property type="entry name" value="CATHELICIDIN B1-RELATED"/>
    <property type="match status" value="1"/>
</dbReference>
<reference evidence="15" key="2">
    <citation type="journal article" date="2018" name="J. Med. Chem.">
        <title>Python Cathelicidin CATHPb1 Protects against Multidrug-Resistant Staphylococcal Infections by Antimicrobial-Immunomodulatory Duality.</title>
        <authorList>
            <person name="Cai S."/>
            <person name="Qiao X."/>
            <person name="Feng L."/>
            <person name="Shi N."/>
            <person name="Wang H."/>
            <person name="Yang H."/>
            <person name="Guo Z."/>
            <person name="Wang M."/>
            <person name="Chen Y."/>
            <person name="Wang Y."/>
            <person name="Yu H."/>
        </authorList>
    </citation>
    <scope>NUCLEOTIDE SEQUENCE</scope>
    <source>
        <tissue evidence="15">Lung</tissue>
    </source>
</reference>
<dbReference type="Pfam" id="PF00666">
    <property type="entry name" value="Cathelicidins"/>
    <property type="match status" value="1"/>
</dbReference>
<evidence type="ECO:0000256" key="10">
    <source>
        <dbReference type="ARBA" id="ARBA00023136"/>
    </source>
</evidence>
<evidence type="ECO:0000256" key="6">
    <source>
        <dbReference type="ARBA" id="ARBA00022537"/>
    </source>
</evidence>
<evidence type="ECO:0000256" key="14">
    <source>
        <dbReference type="SAM" id="SignalP"/>
    </source>
</evidence>
<dbReference type="Gene3D" id="3.10.450.10">
    <property type="match status" value="1"/>
</dbReference>
<evidence type="ECO:0000256" key="1">
    <source>
        <dbReference type="ARBA" id="ARBA00004175"/>
    </source>
</evidence>
<dbReference type="RefSeq" id="XP_007443270.1">
    <property type="nucleotide sequence ID" value="XM_007443208.3"/>
</dbReference>
<sequence length="175" mass="20016">MMEGCFWRILLVAGALSASGAAALPHRPLTYEEAVAFGVELYNKKAGEDSRYRLLEAVPQPDWDPTSESIQELNFTIKETVCLVQEERAEDECDFKDDGLVKECSGYYFFDETPPVAVLTCETVGGNEEETEEEKEEEKQPKRVKRFKKFFRKIKKGFRKIFKKTKIFIGGTIPI</sequence>
<evidence type="ECO:0000256" key="3">
    <source>
        <dbReference type="ARBA" id="ARBA00005320"/>
    </source>
</evidence>
<feature type="signal peptide" evidence="14">
    <location>
        <begin position="1"/>
        <end position="23"/>
    </location>
</feature>
<evidence type="ECO:0000256" key="13">
    <source>
        <dbReference type="ARBA" id="ARBA00030320"/>
    </source>
</evidence>
<dbReference type="EMBL" id="MF185714">
    <property type="protein sequence ID" value="AVI24168.1"/>
    <property type="molecule type" value="mRNA"/>
</dbReference>
<dbReference type="PANTHER" id="PTHR10206">
    <property type="entry name" value="CATHELICIDIN"/>
    <property type="match status" value="1"/>
</dbReference>
<evidence type="ECO:0000313" key="15">
    <source>
        <dbReference type="EMBL" id="AVI24168.1"/>
    </source>
</evidence>
<comment type="subcellular location">
    <subcellularLocation>
        <location evidence="2">Secreted</location>
    </subcellularLocation>
    <subcellularLocation>
        <location evidence="1">Target cell membrane</location>
    </subcellularLocation>
</comment>
<accession>A0A2P1AGD5</accession>
<dbReference type="GO" id="GO:0044218">
    <property type="term" value="C:other organism cell membrane"/>
    <property type="evidence" value="ECO:0007669"/>
    <property type="project" value="UniProtKB-KW"/>
</dbReference>
<keyword evidence="5" id="KW-0929">Antimicrobial</keyword>
<keyword evidence="17" id="KW-1185">Reference proteome</keyword>
<protein>
    <recommendedName>
        <fullName evidence="13">Vipericidin</fullName>
    </recommendedName>
</protein>
<evidence type="ECO:0000256" key="7">
    <source>
        <dbReference type="ARBA" id="ARBA00022685"/>
    </source>
</evidence>
<dbReference type="InterPro" id="IPR046350">
    <property type="entry name" value="Cystatin_sf"/>
</dbReference>
<reference evidence="18" key="3">
    <citation type="submission" date="2025-04" db="UniProtKB">
        <authorList>
            <consortium name="RefSeq"/>
        </authorList>
    </citation>
    <scope>IDENTIFICATION</scope>
    <source>
        <tissue evidence="18">Liver</tissue>
    </source>
</reference>
<dbReference type="Proteomes" id="UP000695026">
    <property type="component" value="Unplaced"/>
</dbReference>
<reference evidence="16" key="1">
    <citation type="submission" date="2017-04" db="EMBL/GenBank/DDBJ databases">
        <title>Novel cathelicidin from Python bivittatus with multifunctional roles in anti-infective therapy.</title>
        <authorList>
            <person name="Cai S."/>
            <person name="Yu H."/>
        </authorList>
    </citation>
    <scope>NUCLEOTIDE SEQUENCE</scope>
    <source>
        <tissue evidence="16">Lung</tissue>
    </source>
</reference>
<keyword evidence="8 14" id="KW-0732">Signal</keyword>
<gene>
    <name evidence="15" type="primary">CATH1</name>
    <name evidence="18" type="synonym">LOC103052957</name>
</gene>
<proteinExistence type="evidence at transcript level"/>
<dbReference type="SUPFAM" id="SSF54403">
    <property type="entry name" value="Cystatin/monellin"/>
    <property type="match status" value="1"/>
</dbReference>
<keyword evidence="7" id="KW-0165">Cleavage on pair of basic residues</keyword>
<dbReference type="FunFam" id="3.10.450.10:FF:000034">
    <property type="entry name" value="Cathelicidin-related peptide Oh-Cath"/>
    <property type="match status" value="1"/>
</dbReference>
<evidence type="ECO:0000256" key="9">
    <source>
        <dbReference type="ARBA" id="ARBA00023022"/>
    </source>
</evidence>
<evidence type="ECO:0000256" key="11">
    <source>
        <dbReference type="ARBA" id="ARBA00023157"/>
    </source>
</evidence>
<dbReference type="GeneID" id="103052957"/>
<feature type="chain" id="PRO_5015084781" description="Vipericidin" evidence="14">
    <location>
        <begin position="24"/>
        <end position="175"/>
    </location>
</feature>
<comment type="similarity">
    <text evidence="3">Belongs to the cathelicidin family.</text>
</comment>
<dbReference type="OMA" id="GSFWKTW"/>
<evidence type="ECO:0000256" key="8">
    <source>
        <dbReference type="ARBA" id="ARBA00022729"/>
    </source>
</evidence>